<dbReference type="InterPro" id="IPR040815">
    <property type="entry name" value="Nas2_N"/>
</dbReference>
<sequence>MDRQAVLELIAKRDAIDSEIDALRDVLRSQKVGMQEPLVDSEGFPRNDIDVPQIRETRVSIIRLENDHKQLSEQIKKGIEQVLKVDESAGSISKPSIEELPFAYINTVSPGSAAEAAGLKAGDELLRFGKVHHGNHNGLMALANELNGETNLVVARNGERIELVVHGERLGCQILPL</sequence>
<dbReference type="PROSITE" id="PS50106">
    <property type="entry name" value="PDZ"/>
    <property type="match status" value="1"/>
</dbReference>
<dbReference type="SUPFAM" id="SSF50156">
    <property type="entry name" value="PDZ domain-like"/>
    <property type="match status" value="1"/>
</dbReference>
<keyword evidence="1" id="KW-0143">Chaperone</keyword>
<dbReference type="PANTHER" id="PTHR12651">
    <property type="entry name" value="26S PROTEASOME NON-ATPASE REGULATORY SUBUNIT 9"/>
    <property type="match status" value="1"/>
</dbReference>
<keyword evidence="4" id="KW-0647">Proteasome</keyword>
<dbReference type="GO" id="GO:0005737">
    <property type="term" value="C:cytoplasm"/>
    <property type="evidence" value="ECO:0007669"/>
    <property type="project" value="TreeGrafter"/>
</dbReference>
<dbReference type="GO" id="GO:0000502">
    <property type="term" value="C:proteasome complex"/>
    <property type="evidence" value="ECO:0007669"/>
    <property type="project" value="UniProtKB-KW"/>
</dbReference>
<dbReference type="Gene3D" id="6.10.140.1710">
    <property type="match status" value="1"/>
</dbReference>
<dbReference type="Pfam" id="PF18265">
    <property type="entry name" value="Nas2_N"/>
    <property type="match status" value="1"/>
</dbReference>
<protein>
    <submittedName>
        <fullName evidence="4">26S proteasome non-ATPase regulatory subunit 9</fullName>
    </submittedName>
</protein>
<name>A0A2T0FHT8_9ASCO</name>
<feature type="domain" description="PDZ" evidence="3">
    <location>
        <begin position="104"/>
        <end position="158"/>
    </location>
</feature>
<evidence type="ECO:0000313" key="5">
    <source>
        <dbReference type="Proteomes" id="UP000238350"/>
    </source>
</evidence>
<dbReference type="RefSeq" id="XP_024664454.1">
    <property type="nucleotide sequence ID" value="XM_024808686.1"/>
</dbReference>
<dbReference type="EMBL" id="NDIQ01000021">
    <property type="protein sequence ID" value="PRT54509.1"/>
    <property type="molecule type" value="Genomic_DNA"/>
</dbReference>
<dbReference type="PANTHER" id="PTHR12651:SF1">
    <property type="entry name" value="26S PROTEASOME NON-ATPASE REGULATORY SUBUNIT 9"/>
    <property type="match status" value="1"/>
</dbReference>
<evidence type="ECO:0000256" key="2">
    <source>
        <dbReference type="SAM" id="Coils"/>
    </source>
</evidence>
<dbReference type="InterPro" id="IPR035269">
    <property type="entry name" value="PSMD9"/>
</dbReference>
<comment type="caution">
    <text evidence="4">The sequence shown here is derived from an EMBL/GenBank/DDBJ whole genome shotgun (WGS) entry which is preliminary data.</text>
</comment>
<dbReference type="InterPro" id="IPR001478">
    <property type="entry name" value="PDZ"/>
</dbReference>
<evidence type="ECO:0000259" key="3">
    <source>
        <dbReference type="PROSITE" id="PS50106"/>
    </source>
</evidence>
<dbReference type="InterPro" id="IPR036034">
    <property type="entry name" value="PDZ_sf"/>
</dbReference>
<feature type="coiled-coil region" evidence="2">
    <location>
        <begin position="54"/>
        <end position="81"/>
    </location>
</feature>
<keyword evidence="2" id="KW-0175">Coiled coil</keyword>
<dbReference type="Gene3D" id="2.30.42.10">
    <property type="match status" value="1"/>
</dbReference>
<organism evidence="4 5">
    <name type="scientific">Wickerhamiella sorbophila</name>
    <dbReference type="NCBI Taxonomy" id="45607"/>
    <lineage>
        <taxon>Eukaryota</taxon>
        <taxon>Fungi</taxon>
        <taxon>Dikarya</taxon>
        <taxon>Ascomycota</taxon>
        <taxon>Saccharomycotina</taxon>
        <taxon>Dipodascomycetes</taxon>
        <taxon>Dipodascales</taxon>
        <taxon>Trichomonascaceae</taxon>
        <taxon>Wickerhamiella</taxon>
    </lineage>
</organism>
<dbReference type="OrthoDB" id="72325at2759"/>
<proteinExistence type="predicted"/>
<gene>
    <name evidence="4" type="ORF">B9G98_02129</name>
</gene>
<evidence type="ECO:0000313" key="4">
    <source>
        <dbReference type="EMBL" id="PRT54509.1"/>
    </source>
</evidence>
<dbReference type="GeneID" id="36515877"/>
<dbReference type="Proteomes" id="UP000238350">
    <property type="component" value="Unassembled WGS sequence"/>
</dbReference>
<keyword evidence="5" id="KW-1185">Reference proteome</keyword>
<dbReference type="GO" id="GO:0005634">
    <property type="term" value="C:nucleus"/>
    <property type="evidence" value="ECO:0007669"/>
    <property type="project" value="TreeGrafter"/>
</dbReference>
<evidence type="ECO:0000256" key="1">
    <source>
        <dbReference type="ARBA" id="ARBA00023186"/>
    </source>
</evidence>
<accession>A0A2T0FHT8</accession>
<dbReference type="Pfam" id="PF00595">
    <property type="entry name" value="PDZ"/>
    <property type="match status" value="1"/>
</dbReference>
<dbReference type="AlphaFoldDB" id="A0A2T0FHT8"/>
<reference evidence="4 5" key="1">
    <citation type="submission" date="2017-04" db="EMBL/GenBank/DDBJ databases">
        <title>Genome sequencing of [Candida] sorbophila.</title>
        <authorList>
            <person name="Ahn J.O."/>
        </authorList>
    </citation>
    <scope>NUCLEOTIDE SEQUENCE [LARGE SCALE GENOMIC DNA]</scope>
    <source>
        <strain evidence="4 5">DS02</strain>
    </source>
</reference>
<dbReference type="STRING" id="45607.A0A2T0FHT8"/>
<dbReference type="GO" id="GO:0070682">
    <property type="term" value="P:proteasome regulatory particle assembly"/>
    <property type="evidence" value="ECO:0007669"/>
    <property type="project" value="InterPro"/>
</dbReference>